<keyword evidence="4" id="KW-1185">Reference proteome</keyword>
<organism evidence="3 4">
    <name type="scientific">Gonapodya prolifera (strain JEL478)</name>
    <name type="common">Monoblepharis prolifera</name>
    <dbReference type="NCBI Taxonomy" id="1344416"/>
    <lineage>
        <taxon>Eukaryota</taxon>
        <taxon>Fungi</taxon>
        <taxon>Fungi incertae sedis</taxon>
        <taxon>Chytridiomycota</taxon>
        <taxon>Chytridiomycota incertae sedis</taxon>
        <taxon>Monoblepharidomycetes</taxon>
        <taxon>Monoblepharidales</taxon>
        <taxon>Gonapodyaceae</taxon>
        <taxon>Gonapodya</taxon>
    </lineage>
</organism>
<evidence type="ECO:0000313" key="4">
    <source>
        <dbReference type="Proteomes" id="UP000070544"/>
    </source>
</evidence>
<dbReference type="GO" id="GO:0009116">
    <property type="term" value="P:nucleoside metabolic process"/>
    <property type="evidence" value="ECO:0007669"/>
    <property type="project" value="InterPro"/>
</dbReference>
<dbReference type="InterPro" id="IPR000845">
    <property type="entry name" value="Nucleoside_phosphorylase_d"/>
</dbReference>
<evidence type="ECO:0000256" key="1">
    <source>
        <dbReference type="SAM" id="SignalP"/>
    </source>
</evidence>
<dbReference type="PANTHER" id="PTHR21234">
    <property type="entry name" value="PURINE NUCLEOSIDE PHOSPHORYLASE"/>
    <property type="match status" value="1"/>
</dbReference>
<accession>A0A138ZYL9</accession>
<reference evidence="3 4" key="1">
    <citation type="journal article" date="2015" name="Genome Biol. Evol.">
        <title>Phylogenomic analyses indicate that early fungi evolved digesting cell walls of algal ancestors of land plants.</title>
        <authorList>
            <person name="Chang Y."/>
            <person name="Wang S."/>
            <person name="Sekimoto S."/>
            <person name="Aerts A.L."/>
            <person name="Choi C."/>
            <person name="Clum A."/>
            <person name="LaButti K.M."/>
            <person name="Lindquist E.A."/>
            <person name="Yee Ngan C."/>
            <person name="Ohm R.A."/>
            <person name="Salamov A.A."/>
            <person name="Grigoriev I.V."/>
            <person name="Spatafora J.W."/>
            <person name="Berbee M.L."/>
        </authorList>
    </citation>
    <scope>NUCLEOTIDE SEQUENCE [LARGE SCALE GENOMIC DNA]</scope>
    <source>
        <strain evidence="3 4">JEL478</strain>
    </source>
</reference>
<feature type="domain" description="Nucleoside phosphorylase" evidence="2">
    <location>
        <begin position="64"/>
        <end position="373"/>
    </location>
</feature>
<sequence length="383" mass="42444">MRVILALCLALVVLATAHAESDHVKLRRWTRSQYLELSKHFDTIGREEHRERLSKRNNWNCPKIGILSAFAPETLSSLQVMNASGYVRVLETNGRQFFEGTLRGKQVVISTTGVGMSNAAMTTQMVFELYPSIEYLIFSGIAGGVNPALPIGSVTIPKKWSQYQHNKFINNQVDASIIGEDFPNTFYRYNDTDGKTVKVAYMEPSYKNCGNETLTTNLTYPGFAVPMMVDTLVNASDAFASVTPQQFWFPVDEYLLNATERALPKLPNLTATGFDPINQKNFTLPDVPHAQIGEAGLSASTFLDNADLRAQLFGYFKADAVDMESATVMHVCKSNQKKCIVIRSLSDLAGGQEGTNVILTFTSFAAKNSATVLFSILDEMEVW</sequence>
<dbReference type="OrthoDB" id="1891335at2759"/>
<proteinExistence type="predicted"/>
<name>A0A138ZYL9_GONPJ</name>
<evidence type="ECO:0000259" key="2">
    <source>
        <dbReference type="Pfam" id="PF01048"/>
    </source>
</evidence>
<dbReference type="CDD" id="cd09008">
    <property type="entry name" value="MTAN"/>
    <property type="match status" value="1"/>
</dbReference>
<keyword evidence="1" id="KW-0732">Signal</keyword>
<feature type="chain" id="PRO_5007295829" evidence="1">
    <location>
        <begin position="20"/>
        <end position="383"/>
    </location>
</feature>
<dbReference type="Gene3D" id="3.40.50.1580">
    <property type="entry name" value="Nucleoside phosphorylase domain"/>
    <property type="match status" value="1"/>
</dbReference>
<dbReference type="GO" id="GO:0003824">
    <property type="term" value="F:catalytic activity"/>
    <property type="evidence" value="ECO:0007669"/>
    <property type="project" value="InterPro"/>
</dbReference>
<evidence type="ECO:0000313" key="3">
    <source>
        <dbReference type="EMBL" id="KXS09602.1"/>
    </source>
</evidence>
<dbReference type="Proteomes" id="UP000070544">
    <property type="component" value="Unassembled WGS sequence"/>
</dbReference>
<gene>
    <name evidence="3" type="ORF">M427DRAFT_63804</name>
</gene>
<dbReference type="SUPFAM" id="SSF53167">
    <property type="entry name" value="Purine and uridine phosphorylases"/>
    <property type="match status" value="1"/>
</dbReference>
<protein>
    <submittedName>
        <fullName evidence="3">Purine and uridine phosphorylase</fullName>
    </submittedName>
</protein>
<dbReference type="Pfam" id="PF01048">
    <property type="entry name" value="PNP_UDP_1"/>
    <property type="match status" value="1"/>
</dbReference>
<dbReference type="InterPro" id="IPR035994">
    <property type="entry name" value="Nucleoside_phosphorylase_sf"/>
</dbReference>
<dbReference type="EMBL" id="KQ965857">
    <property type="protein sequence ID" value="KXS09602.1"/>
    <property type="molecule type" value="Genomic_DNA"/>
</dbReference>
<dbReference type="AlphaFoldDB" id="A0A138ZYL9"/>
<dbReference type="STRING" id="1344416.A0A138ZYL9"/>
<dbReference type="PANTHER" id="PTHR21234:SF42">
    <property type="entry name" value="PHOSPHORYLASE SUPERFAMILY PROTEIN"/>
    <property type="match status" value="1"/>
</dbReference>
<feature type="signal peptide" evidence="1">
    <location>
        <begin position="1"/>
        <end position="19"/>
    </location>
</feature>